<dbReference type="AlphaFoldDB" id="A0AAW1VYL9"/>
<evidence type="ECO:0000313" key="1">
    <source>
        <dbReference type="EMBL" id="KAK9912161.1"/>
    </source>
</evidence>
<gene>
    <name evidence="1" type="ORF">M0R45_036034</name>
</gene>
<sequence>MTTLDAAGLGLEMVATATRRRREREQRLVLSASARRGEHGLTLRAATAMESMGLRRREISREGAGGLGRVARADHGVVGNRARAGHLEGSSFVVEIGLGLKADHDVQGGLGSRGQTTSTVAELEEEHGLGEQTPVMEARWQRWRLSLGWARIKEAVVCGECGLTGSSVIN</sequence>
<evidence type="ECO:0000313" key="2">
    <source>
        <dbReference type="Proteomes" id="UP001457282"/>
    </source>
</evidence>
<proteinExistence type="predicted"/>
<comment type="caution">
    <text evidence="1">The sequence shown here is derived from an EMBL/GenBank/DDBJ whole genome shotgun (WGS) entry which is preliminary data.</text>
</comment>
<dbReference type="Proteomes" id="UP001457282">
    <property type="component" value="Unassembled WGS sequence"/>
</dbReference>
<organism evidence="1 2">
    <name type="scientific">Rubus argutus</name>
    <name type="common">Southern blackberry</name>
    <dbReference type="NCBI Taxonomy" id="59490"/>
    <lineage>
        <taxon>Eukaryota</taxon>
        <taxon>Viridiplantae</taxon>
        <taxon>Streptophyta</taxon>
        <taxon>Embryophyta</taxon>
        <taxon>Tracheophyta</taxon>
        <taxon>Spermatophyta</taxon>
        <taxon>Magnoliopsida</taxon>
        <taxon>eudicotyledons</taxon>
        <taxon>Gunneridae</taxon>
        <taxon>Pentapetalae</taxon>
        <taxon>rosids</taxon>
        <taxon>fabids</taxon>
        <taxon>Rosales</taxon>
        <taxon>Rosaceae</taxon>
        <taxon>Rosoideae</taxon>
        <taxon>Rosoideae incertae sedis</taxon>
        <taxon>Rubus</taxon>
    </lineage>
</organism>
<dbReference type="EMBL" id="JBEDUW010000007">
    <property type="protein sequence ID" value="KAK9912161.1"/>
    <property type="molecule type" value="Genomic_DNA"/>
</dbReference>
<reference evidence="1 2" key="1">
    <citation type="journal article" date="2023" name="G3 (Bethesda)">
        <title>A chromosome-length genome assembly and annotation of blackberry (Rubus argutus, cv. 'Hillquist').</title>
        <authorList>
            <person name="Bruna T."/>
            <person name="Aryal R."/>
            <person name="Dudchenko O."/>
            <person name="Sargent D.J."/>
            <person name="Mead D."/>
            <person name="Buti M."/>
            <person name="Cavallini A."/>
            <person name="Hytonen T."/>
            <person name="Andres J."/>
            <person name="Pham M."/>
            <person name="Weisz D."/>
            <person name="Mascagni F."/>
            <person name="Usai G."/>
            <person name="Natali L."/>
            <person name="Bassil N."/>
            <person name="Fernandez G.E."/>
            <person name="Lomsadze A."/>
            <person name="Armour M."/>
            <person name="Olukolu B."/>
            <person name="Poorten T."/>
            <person name="Britton C."/>
            <person name="Davik J."/>
            <person name="Ashrafi H."/>
            <person name="Aiden E.L."/>
            <person name="Borodovsky M."/>
            <person name="Worthington M."/>
        </authorList>
    </citation>
    <scope>NUCLEOTIDE SEQUENCE [LARGE SCALE GENOMIC DNA]</scope>
    <source>
        <strain evidence="1">PI 553951</strain>
    </source>
</reference>
<keyword evidence="2" id="KW-1185">Reference proteome</keyword>
<accession>A0AAW1VYL9</accession>
<protein>
    <submittedName>
        <fullName evidence="1">Uncharacterized protein</fullName>
    </submittedName>
</protein>
<name>A0AAW1VYL9_RUBAR</name>